<dbReference type="Gene3D" id="1.25.40.10">
    <property type="entry name" value="Tetratricopeptide repeat domain"/>
    <property type="match status" value="1"/>
</dbReference>
<reference evidence="5" key="1">
    <citation type="submission" date="2022-11" db="EMBL/GenBank/DDBJ databases">
        <authorList>
            <person name="Somphong A."/>
            <person name="Phongsopitanun W."/>
        </authorList>
    </citation>
    <scope>NUCLEOTIDE SEQUENCE</scope>
    <source>
        <strain evidence="5">Pm04-4</strain>
    </source>
</reference>
<dbReference type="Pfam" id="PF17874">
    <property type="entry name" value="TPR_MalT"/>
    <property type="match status" value="1"/>
</dbReference>
<evidence type="ECO:0000256" key="3">
    <source>
        <dbReference type="ARBA" id="ARBA00023163"/>
    </source>
</evidence>
<organism evidence="5 6">
    <name type="scientific">Paractinoplanes pyxinae</name>
    <dbReference type="NCBI Taxonomy" id="2997416"/>
    <lineage>
        <taxon>Bacteria</taxon>
        <taxon>Bacillati</taxon>
        <taxon>Actinomycetota</taxon>
        <taxon>Actinomycetes</taxon>
        <taxon>Micromonosporales</taxon>
        <taxon>Micromonosporaceae</taxon>
        <taxon>Paractinoplanes</taxon>
    </lineage>
</organism>
<sequence length="867" mass="93287">MREVANNDVSVRVRAVPRPRPRLPSSLIWRPRLVDALDAGVRRTVTLVCAGAGWGKTTLIASWCGARSASGPIAWLTLDHEHDEPDVFWSDLLLALTTAGVMLPRPVPRADDSRFARWLGATLAALPSTLVVVLDDVHKVTDRRVLGGLSGLLRRAPQRVRFVLAGRREPGVSLHQLRVSGDVAEIRGADLAFRVDEAAGLLGLHDRKLPVDDLAALVRQVEGWPVGIRLAADSADGRFPERAAEDYLLEEALAGQSEDTWRFVLRTSVPDRICGPLADALTGGQDGQRTLEMLAQANLFIEPVGTRGWFRYHRTFRSALRHRLQATKSGLVPALHLVAARWHASSGDVLPALSHAAGAANWPLLAHLVMDRGMPLFNSGDRAELIEILRRIPAARLSDNADLVLCAAIRAFDRGDIAAMAARLAEARTLHGSGEGRPLTSTGVALGVMESAILVRWQGDMPRLLDLSTELLADIAALDTATGPALPQYRTMALTNKAIALLWSGQFDHADRYLWAASSGARGAGMPLIAASALGHLALLDFLRGSIHEAERNGTAALDLARRIDASTRPAAAPAHLVRALIESERGRGIEAGDALRMALHSGGEVPEAVLVVLAALVRVRLLVDRGEALGARTVLRQAWAEARPGLVAPVLMRLTDVAESEIDLALGDACAVFARYGGDRPLAPPEQACLARSYLATGRHDAAEALAGLVRTSSDRVSAVTGWVITALAADARGRSVTAGEALERALTLAEPDHIRRPFRHCDPQRLLQLAGRQQWLTELRGPAGDNLLGDITGELPVVIPSAGPLSERELEVLHYLPTMLTAGEIAENLNISINTVKAHMRSIYRKLGAGRRREAVVTARQLGLI</sequence>
<dbReference type="PRINTS" id="PR00038">
    <property type="entry name" value="HTHLUXR"/>
</dbReference>
<dbReference type="Proteomes" id="UP001151002">
    <property type="component" value="Unassembled WGS sequence"/>
</dbReference>
<dbReference type="InterPro" id="IPR041617">
    <property type="entry name" value="TPR_MalT"/>
</dbReference>
<feature type="domain" description="HTH luxR-type" evidence="4">
    <location>
        <begin position="800"/>
        <end position="865"/>
    </location>
</feature>
<dbReference type="SUPFAM" id="SSF52540">
    <property type="entry name" value="P-loop containing nucleoside triphosphate hydrolases"/>
    <property type="match status" value="1"/>
</dbReference>
<dbReference type="PROSITE" id="PS50043">
    <property type="entry name" value="HTH_LUXR_2"/>
    <property type="match status" value="1"/>
</dbReference>
<dbReference type="InterPro" id="IPR036388">
    <property type="entry name" value="WH-like_DNA-bd_sf"/>
</dbReference>
<evidence type="ECO:0000313" key="5">
    <source>
        <dbReference type="EMBL" id="MCY1136860.1"/>
    </source>
</evidence>
<dbReference type="EMBL" id="JAPNTZ010000001">
    <property type="protein sequence ID" value="MCY1136860.1"/>
    <property type="molecule type" value="Genomic_DNA"/>
</dbReference>
<dbReference type="CDD" id="cd06170">
    <property type="entry name" value="LuxR_C_like"/>
    <property type="match status" value="1"/>
</dbReference>
<dbReference type="RefSeq" id="WP_267560640.1">
    <property type="nucleotide sequence ID" value="NZ_JAPNTZ010000001.1"/>
</dbReference>
<dbReference type="Pfam" id="PF00196">
    <property type="entry name" value="GerE"/>
    <property type="match status" value="1"/>
</dbReference>
<keyword evidence="1" id="KW-0805">Transcription regulation</keyword>
<dbReference type="SUPFAM" id="SSF46894">
    <property type="entry name" value="C-terminal effector domain of the bipartite response regulators"/>
    <property type="match status" value="1"/>
</dbReference>
<dbReference type="Pfam" id="PF25873">
    <property type="entry name" value="WHD_MalT"/>
    <property type="match status" value="1"/>
</dbReference>
<keyword evidence="3" id="KW-0804">Transcription</keyword>
<dbReference type="SUPFAM" id="SSF48452">
    <property type="entry name" value="TPR-like"/>
    <property type="match status" value="1"/>
</dbReference>
<dbReference type="PANTHER" id="PTHR44688:SF25">
    <property type="entry name" value="HTH LUXR-TYPE DOMAIN-CONTAINING PROTEIN"/>
    <property type="match status" value="1"/>
</dbReference>
<protein>
    <submittedName>
        <fullName evidence="5">LuxR C-terminal-related transcriptional regulator</fullName>
    </submittedName>
</protein>
<evidence type="ECO:0000256" key="1">
    <source>
        <dbReference type="ARBA" id="ARBA00023015"/>
    </source>
</evidence>
<evidence type="ECO:0000259" key="4">
    <source>
        <dbReference type="PROSITE" id="PS50043"/>
    </source>
</evidence>
<dbReference type="InterPro" id="IPR016032">
    <property type="entry name" value="Sig_transdc_resp-reg_C-effctor"/>
</dbReference>
<dbReference type="Gene3D" id="1.10.10.10">
    <property type="entry name" value="Winged helix-like DNA-binding domain superfamily/Winged helix DNA-binding domain"/>
    <property type="match status" value="1"/>
</dbReference>
<dbReference type="PANTHER" id="PTHR44688">
    <property type="entry name" value="DNA-BINDING TRANSCRIPTIONAL ACTIVATOR DEVR_DOSR"/>
    <property type="match status" value="1"/>
</dbReference>
<dbReference type="InterPro" id="IPR011990">
    <property type="entry name" value="TPR-like_helical_dom_sf"/>
</dbReference>
<evidence type="ECO:0000313" key="6">
    <source>
        <dbReference type="Proteomes" id="UP001151002"/>
    </source>
</evidence>
<gene>
    <name evidence="5" type="ORF">OWR29_02540</name>
</gene>
<dbReference type="InterPro" id="IPR027417">
    <property type="entry name" value="P-loop_NTPase"/>
</dbReference>
<dbReference type="SMART" id="SM00421">
    <property type="entry name" value="HTH_LUXR"/>
    <property type="match status" value="1"/>
</dbReference>
<comment type="caution">
    <text evidence="5">The sequence shown here is derived from an EMBL/GenBank/DDBJ whole genome shotgun (WGS) entry which is preliminary data.</text>
</comment>
<dbReference type="InterPro" id="IPR000792">
    <property type="entry name" value="Tscrpt_reg_LuxR_C"/>
</dbReference>
<evidence type="ECO:0000256" key="2">
    <source>
        <dbReference type="ARBA" id="ARBA00023125"/>
    </source>
</evidence>
<name>A0ABT4ATZ7_9ACTN</name>
<keyword evidence="6" id="KW-1185">Reference proteome</keyword>
<accession>A0ABT4ATZ7</accession>
<proteinExistence type="predicted"/>
<dbReference type="Gene3D" id="3.40.50.300">
    <property type="entry name" value="P-loop containing nucleotide triphosphate hydrolases"/>
    <property type="match status" value="1"/>
</dbReference>
<keyword evidence="2" id="KW-0238">DNA-binding</keyword>
<dbReference type="InterPro" id="IPR059106">
    <property type="entry name" value="WHD_MalT"/>
</dbReference>